<comment type="caution">
    <text evidence="6">The sequence shown here is derived from an EMBL/GenBank/DDBJ whole genome shotgun (WGS) entry which is preliminary data.</text>
</comment>
<evidence type="ECO:0000256" key="3">
    <source>
        <dbReference type="ARBA" id="ARBA00023139"/>
    </source>
</evidence>
<organism evidence="6 7">
    <name type="scientific">Bradyrhizobium nitroreducens</name>
    <dbReference type="NCBI Taxonomy" id="709803"/>
    <lineage>
        <taxon>Bacteria</taxon>
        <taxon>Pseudomonadati</taxon>
        <taxon>Pseudomonadota</taxon>
        <taxon>Alphaproteobacteria</taxon>
        <taxon>Hyphomicrobiales</taxon>
        <taxon>Nitrobacteraceae</taxon>
        <taxon>Bradyrhizobium</taxon>
    </lineage>
</organism>
<protein>
    <submittedName>
        <fullName evidence="6">Lysozyme inhibitor</fullName>
    </submittedName>
</protein>
<dbReference type="AlphaFoldDB" id="A0A2M6U7D5"/>
<reference evidence="6 7" key="1">
    <citation type="submission" date="2015-06" db="EMBL/GenBank/DDBJ databases">
        <title>Comparative genome analysis of nirS-carrying Bradyrhizobium sp. strains.</title>
        <authorList>
            <person name="Ishii S."/>
            <person name="Jang J."/>
            <person name="Nishizawa T."/>
            <person name="Senoo K."/>
        </authorList>
    </citation>
    <scope>NUCLEOTIDE SEQUENCE [LARGE SCALE GENOMIC DNA]</scope>
    <source>
        <strain evidence="6 7">TSA1</strain>
    </source>
</reference>
<dbReference type="Proteomes" id="UP000228930">
    <property type="component" value="Unassembled WGS sequence"/>
</dbReference>
<dbReference type="InterPro" id="IPR018660">
    <property type="entry name" value="MliC"/>
</dbReference>
<dbReference type="EMBL" id="LFJC01000003">
    <property type="protein sequence ID" value="PIT00520.1"/>
    <property type="molecule type" value="Genomic_DNA"/>
</dbReference>
<keyword evidence="4" id="KW-0449">Lipoprotein</keyword>
<proteinExistence type="predicted"/>
<evidence type="ECO:0000256" key="4">
    <source>
        <dbReference type="ARBA" id="ARBA00023288"/>
    </source>
</evidence>
<dbReference type="SUPFAM" id="SSF141488">
    <property type="entry name" value="YdhA-like"/>
    <property type="match status" value="1"/>
</dbReference>
<evidence type="ECO:0000259" key="5">
    <source>
        <dbReference type="Pfam" id="PF09864"/>
    </source>
</evidence>
<dbReference type="Pfam" id="PF09864">
    <property type="entry name" value="MliC"/>
    <property type="match status" value="1"/>
</dbReference>
<name>A0A2M6U7D5_9BRAD</name>
<dbReference type="RefSeq" id="WP_100175740.1">
    <property type="nucleotide sequence ID" value="NZ_LFJC01000003.1"/>
</dbReference>
<evidence type="ECO:0000313" key="7">
    <source>
        <dbReference type="Proteomes" id="UP000228930"/>
    </source>
</evidence>
<gene>
    <name evidence="6" type="ORF">TSA1_06910</name>
</gene>
<accession>A0A2M6U7D5</accession>
<keyword evidence="7" id="KW-1185">Reference proteome</keyword>
<feature type="domain" description="C-type lysozyme inhibitor" evidence="5">
    <location>
        <begin position="32"/>
        <end position="75"/>
    </location>
</feature>
<evidence type="ECO:0000313" key="6">
    <source>
        <dbReference type="EMBL" id="PIT00520.1"/>
    </source>
</evidence>
<evidence type="ECO:0000256" key="1">
    <source>
        <dbReference type="ARBA" id="ARBA00022729"/>
    </source>
</evidence>
<dbReference type="InterPro" id="IPR036328">
    <property type="entry name" value="MliC_sf"/>
</dbReference>
<keyword evidence="3" id="KW-0564">Palmitate</keyword>
<dbReference type="Gene3D" id="2.40.128.200">
    <property type="match status" value="1"/>
</dbReference>
<evidence type="ECO:0000256" key="2">
    <source>
        <dbReference type="ARBA" id="ARBA00023136"/>
    </source>
</evidence>
<keyword evidence="2" id="KW-0472">Membrane</keyword>
<keyword evidence="1" id="KW-0732">Signal</keyword>
<sequence length="108" mass="11610">MDRHKAIVLAITMLSGGIFGVTQADAQNFRTYRCADGTQFIVGFYDADKRAFLQIDGEPVTLAKRLSVSGARYSGAGVTLKIPRTGPTTVKHLGRPVTTCAVIERPGI</sequence>